<gene>
    <name evidence="2" type="ORF">JCGZ_13833</name>
</gene>
<evidence type="ECO:0000313" key="3">
    <source>
        <dbReference type="Proteomes" id="UP000027138"/>
    </source>
</evidence>
<dbReference type="EMBL" id="KK914589">
    <property type="protein sequence ID" value="KDP32226.1"/>
    <property type="molecule type" value="Genomic_DNA"/>
</dbReference>
<dbReference type="Proteomes" id="UP000027138">
    <property type="component" value="Unassembled WGS sequence"/>
</dbReference>
<reference evidence="2 3" key="1">
    <citation type="journal article" date="2014" name="PLoS ONE">
        <title>Global Analysis of Gene Expression Profiles in Physic Nut (Jatropha curcas L.) Seedlings Exposed to Salt Stress.</title>
        <authorList>
            <person name="Zhang L."/>
            <person name="Zhang C."/>
            <person name="Wu P."/>
            <person name="Chen Y."/>
            <person name="Li M."/>
            <person name="Jiang H."/>
            <person name="Wu G."/>
        </authorList>
    </citation>
    <scope>NUCLEOTIDE SEQUENCE [LARGE SCALE GENOMIC DNA]</scope>
    <source>
        <strain evidence="3">cv. GZQX0401</strain>
        <tissue evidence="2">Young leaves</tissue>
    </source>
</reference>
<keyword evidence="3" id="KW-1185">Reference proteome</keyword>
<organism evidence="2 3">
    <name type="scientific">Jatropha curcas</name>
    <name type="common">Barbados nut</name>
    <dbReference type="NCBI Taxonomy" id="180498"/>
    <lineage>
        <taxon>Eukaryota</taxon>
        <taxon>Viridiplantae</taxon>
        <taxon>Streptophyta</taxon>
        <taxon>Embryophyta</taxon>
        <taxon>Tracheophyta</taxon>
        <taxon>Spermatophyta</taxon>
        <taxon>Magnoliopsida</taxon>
        <taxon>eudicotyledons</taxon>
        <taxon>Gunneridae</taxon>
        <taxon>Pentapetalae</taxon>
        <taxon>rosids</taxon>
        <taxon>fabids</taxon>
        <taxon>Malpighiales</taxon>
        <taxon>Euphorbiaceae</taxon>
        <taxon>Crotonoideae</taxon>
        <taxon>Jatropheae</taxon>
        <taxon>Jatropha</taxon>
    </lineage>
</organism>
<feature type="compositionally biased region" description="Polar residues" evidence="1">
    <location>
        <begin position="76"/>
        <end position="91"/>
    </location>
</feature>
<proteinExistence type="predicted"/>
<protein>
    <recommendedName>
        <fullName evidence="4">Transposase MuDR plant domain-containing protein</fullName>
    </recommendedName>
</protein>
<feature type="compositionally biased region" description="Acidic residues" evidence="1">
    <location>
        <begin position="118"/>
        <end position="131"/>
    </location>
</feature>
<accession>A0A067K7P4</accession>
<evidence type="ECO:0000313" key="2">
    <source>
        <dbReference type="EMBL" id="KDP32226.1"/>
    </source>
</evidence>
<evidence type="ECO:0000256" key="1">
    <source>
        <dbReference type="SAM" id="MobiDB-lite"/>
    </source>
</evidence>
<evidence type="ECO:0008006" key="4">
    <source>
        <dbReference type="Google" id="ProtNLM"/>
    </source>
</evidence>
<dbReference type="AlphaFoldDB" id="A0A067K7P4"/>
<name>A0A067K7P4_JATCU</name>
<feature type="region of interest" description="Disordered" evidence="1">
    <location>
        <begin position="76"/>
        <end position="143"/>
    </location>
</feature>
<sequence length="197" mass="21999">MVGQYGYGGNFKTHWLPKGSSMSDGLILIENEGTMHDMLGCGYDEDDDVHVYVEHRVDIPDITSEVHMLPTNKDMNAENQNRASNNECNAHNGSENVDSNGNGGGGEEQHENGYDLADNGEIEESSGDEEHDNVRTKKVKRTHHDPKCQAPSFMVGMVFTNAAKFKDAYIIYAIHRGVEIDFEMNEANRVRAKCTFQ</sequence>